<comment type="caution">
    <text evidence="6">The sequence shown here is derived from an EMBL/GenBank/DDBJ whole genome shotgun (WGS) entry which is preliminary data.</text>
</comment>
<organism evidence="6 7">
    <name type="scientific">Schleiferilactobacillus harbinensis DSM 16991</name>
    <dbReference type="NCBI Taxonomy" id="1122147"/>
    <lineage>
        <taxon>Bacteria</taxon>
        <taxon>Bacillati</taxon>
        <taxon>Bacillota</taxon>
        <taxon>Bacilli</taxon>
        <taxon>Lactobacillales</taxon>
        <taxon>Lactobacillaceae</taxon>
        <taxon>Schleiferilactobacillus</taxon>
    </lineage>
</organism>
<evidence type="ECO:0000256" key="3">
    <source>
        <dbReference type="ARBA" id="ARBA00022989"/>
    </source>
</evidence>
<feature type="transmembrane region" description="Helical" evidence="5">
    <location>
        <begin position="121"/>
        <end position="151"/>
    </location>
</feature>
<feature type="transmembrane region" description="Helical" evidence="5">
    <location>
        <begin position="236"/>
        <end position="260"/>
    </location>
</feature>
<gene>
    <name evidence="6" type="ORF">FC91_GL000560</name>
</gene>
<dbReference type="PATRIC" id="fig|1122147.4.peg.580"/>
<accession>A0A0R1X7B6</accession>
<feature type="transmembrane region" description="Helical" evidence="5">
    <location>
        <begin position="281"/>
        <end position="302"/>
    </location>
</feature>
<evidence type="ECO:0000256" key="5">
    <source>
        <dbReference type="SAM" id="Phobius"/>
    </source>
</evidence>
<feature type="transmembrane region" description="Helical" evidence="5">
    <location>
        <begin position="498"/>
        <end position="519"/>
    </location>
</feature>
<proteinExistence type="predicted"/>
<reference evidence="6 7" key="1">
    <citation type="journal article" date="2015" name="Genome Announc.">
        <title>Expanding the biotechnology potential of lactobacilli through comparative genomics of 213 strains and associated genera.</title>
        <authorList>
            <person name="Sun Z."/>
            <person name="Harris H.M."/>
            <person name="McCann A."/>
            <person name="Guo C."/>
            <person name="Argimon S."/>
            <person name="Zhang W."/>
            <person name="Yang X."/>
            <person name="Jeffery I.B."/>
            <person name="Cooney J.C."/>
            <person name="Kagawa T.F."/>
            <person name="Liu W."/>
            <person name="Song Y."/>
            <person name="Salvetti E."/>
            <person name="Wrobel A."/>
            <person name="Rasinkangas P."/>
            <person name="Parkhill J."/>
            <person name="Rea M.C."/>
            <person name="O'Sullivan O."/>
            <person name="Ritari J."/>
            <person name="Douillard F.P."/>
            <person name="Paul Ross R."/>
            <person name="Yang R."/>
            <person name="Briner A.E."/>
            <person name="Felis G.E."/>
            <person name="de Vos W.M."/>
            <person name="Barrangou R."/>
            <person name="Klaenhammer T.R."/>
            <person name="Caufield P.W."/>
            <person name="Cui Y."/>
            <person name="Zhang H."/>
            <person name="O'Toole P.W."/>
        </authorList>
    </citation>
    <scope>NUCLEOTIDE SEQUENCE [LARGE SCALE GENOMIC DNA]</scope>
    <source>
        <strain evidence="6 7">DSM 16991</strain>
    </source>
</reference>
<evidence type="ECO:0000256" key="2">
    <source>
        <dbReference type="ARBA" id="ARBA00022692"/>
    </source>
</evidence>
<evidence type="ECO:0000313" key="7">
    <source>
        <dbReference type="Proteomes" id="UP000050949"/>
    </source>
</evidence>
<dbReference type="EMBL" id="AZFW01000103">
    <property type="protein sequence ID" value="KRM25645.1"/>
    <property type="molecule type" value="Genomic_DNA"/>
</dbReference>
<feature type="transmembrane region" description="Helical" evidence="5">
    <location>
        <begin position="80"/>
        <end position="100"/>
    </location>
</feature>
<dbReference type="GO" id="GO:0016020">
    <property type="term" value="C:membrane"/>
    <property type="evidence" value="ECO:0007669"/>
    <property type="project" value="UniProtKB-SubCell"/>
</dbReference>
<feature type="transmembrane region" description="Helical" evidence="5">
    <location>
        <begin position="470"/>
        <end position="486"/>
    </location>
</feature>
<dbReference type="Proteomes" id="UP000050949">
    <property type="component" value="Unassembled WGS sequence"/>
</dbReference>
<comment type="subcellular location">
    <subcellularLocation>
        <location evidence="1">Membrane</location>
        <topology evidence="1">Multi-pass membrane protein</topology>
    </subcellularLocation>
</comment>
<evidence type="ECO:0000256" key="4">
    <source>
        <dbReference type="ARBA" id="ARBA00023136"/>
    </source>
</evidence>
<dbReference type="eggNOG" id="COG0531">
    <property type="taxonomic scope" value="Bacteria"/>
</dbReference>
<evidence type="ECO:0000256" key="1">
    <source>
        <dbReference type="ARBA" id="ARBA00004141"/>
    </source>
</evidence>
<feature type="transmembrane region" description="Helical" evidence="5">
    <location>
        <begin position="171"/>
        <end position="191"/>
    </location>
</feature>
<keyword evidence="4 5" id="KW-0472">Membrane</keyword>
<feature type="transmembrane region" description="Helical" evidence="5">
    <location>
        <begin position="417"/>
        <end position="434"/>
    </location>
</feature>
<feature type="transmembrane region" description="Helical" evidence="5">
    <location>
        <begin position="386"/>
        <end position="405"/>
    </location>
</feature>
<dbReference type="InterPro" id="IPR002293">
    <property type="entry name" value="AA/rel_permease1"/>
</dbReference>
<evidence type="ECO:0000313" key="6">
    <source>
        <dbReference type="EMBL" id="KRM25645.1"/>
    </source>
</evidence>
<dbReference type="InterPro" id="IPR052962">
    <property type="entry name" value="AA_Transporter_AGT"/>
</dbReference>
<protein>
    <submittedName>
        <fullName evidence="6">Amino acid permease</fullName>
    </submittedName>
</protein>
<dbReference type="AlphaFoldDB" id="A0A0R1X7B6"/>
<dbReference type="PANTHER" id="PTHR47547">
    <property type="match status" value="1"/>
</dbReference>
<feature type="transmembrane region" description="Helical" evidence="5">
    <location>
        <begin position="531"/>
        <end position="549"/>
    </location>
</feature>
<keyword evidence="3 5" id="KW-1133">Transmembrane helix</keyword>
<name>A0A0R1X7B6_9LACO</name>
<dbReference type="Pfam" id="PF13520">
    <property type="entry name" value="AA_permease_2"/>
    <property type="match status" value="1"/>
</dbReference>
<feature type="transmembrane region" description="Helical" evidence="5">
    <location>
        <begin position="203"/>
        <end position="224"/>
    </location>
</feature>
<feature type="transmembrane region" description="Helical" evidence="5">
    <location>
        <begin position="446"/>
        <end position="464"/>
    </location>
</feature>
<dbReference type="GO" id="GO:0022857">
    <property type="term" value="F:transmembrane transporter activity"/>
    <property type="evidence" value="ECO:0007669"/>
    <property type="project" value="InterPro"/>
</dbReference>
<dbReference type="PANTHER" id="PTHR47547:SF1">
    <property type="entry name" value="ASPARTATE-PROTON SYMPORTER"/>
    <property type="match status" value="1"/>
</dbReference>
<feature type="transmembrane region" description="Helical" evidence="5">
    <location>
        <begin position="47"/>
        <end position="68"/>
    </location>
</feature>
<dbReference type="Gene3D" id="1.20.1740.10">
    <property type="entry name" value="Amino acid/polyamine transporter I"/>
    <property type="match status" value="1"/>
</dbReference>
<keyword evidence="2 5" id="KW-0812">Transmembrane</keyword>
<sequence length="575" mass="63027">MRAGKKGLGTDNQAGHVTLGKTDSFLGSYILEGFSENMAAKKKQTELISLFQLVMLGLGSLIGSGWLFGAWEAAKVAGPAALISWVIGAVVIGTIAYNYIELGTMFPESGGMSKYAQYTHGSLLGFIAAWANWVSLITLIPIEAVAAVQYMASWPWSWARFTRGFLQNGTITTVGLLVVFAFIVVFTLLNYWSVTLLTRFTSFISVFKVGVPLLTIIMLTISGFHPGNYGHTVQAFMPYGTAPIFAATSVSGIIFSFNAFQTVINMGDEVKKPGKNIGKGIAISLVISAVLYILLQSTFITAMPPHQLAKYGWQGINFNSPFADLAVLLGLNWLSVLLYMDAFVSPFGTGVSFVASTGRALQAMAGNNHIPHFVGKIDARYGTPRVAMVVNAILSMAMVSVFRSWGTLASVISTSTLIAYLTGPTTVVSLRKMAPNFKRPVTSAHLRIMAPLAFVLASLATYWAKWPTTVEVILVILLGFPFYLYFEWRTGWANTKKQVQGSAWLLTYLIFLSVMSLIGSQEFNGLNWIHYPYDFLVLIIGALLFYYWGIHSHWESKSFGRAKMVNKRVKLPANK</sequence>